<evidence type="ECO:0000256" key="2">
    <source>
        <dbReference type="ARBA" id="ARBA00010708"/>
    </source>
</evidence>
<dbReference type="GO" id="GO:0046872">
    <property type="term" value="F:metal ion binding"/>
    <property type="evidence" value="ECO:0007669"/>
    <property type="project" value="UniProtKB-KW"/>
</dbReference>
<dbReference type="InterPro" id="IPR001241">
    <property type="entry name" value="Topo_IIA"/>
</dbReference>
<dbReference type="InterPro" id="IPR013759">
    <property type="entry name" value="Topo_IIA_B_C"/>
</dbReference>
<feature type="site" description="Interaction with DNA" evidence="10">
    <location>
        <position position="450"/>
    </location>
</feature>
<comment type="function">
    <text evidence="10">A type II topoisomerase that negatively supercoils closed circular double-stranded (ds) DNA in an ATP-dependent manner to modulate DNA topology and maintain chromosomes in an underwound state. Negative supercoiling favors strand separation, and DNA replication, transcription, recombination and repair, all of which involve strand separation. Also able to catalyze the interconversion of other topological isomers of dsDNA rings, including catenanes and knotted rings. Type II topoisomerases break and join 2 DNA strands simultaneously in an ATP-dependent manner.</text>
</comment>
<dbReference type="GO" id="GO:0003677">
    <property type="term" value="F:DNA binding"/>
    <property type="evidence" value="ECO:0007669"/>
    <property type="project" value="UniProtKB-KW"/>
</dbReference>
<keyword evidence="7 10" id="KW-0799">Topoisomerase</keyword>
<evidence type="ECO:0000256" key="7">
    <source>
        <dbReference type="ARBA" id="ARBA00023029"/>
    </source>
</evidence>
<comment type="miscellaneous">
    <text evidence="10">Few gyrases are as efficient as E.coli at forming negative supercoils. Not all organisms have 2 type II topoisomerases; in organisms with a single type II topoisomerase this enzyme also has to decatenate newly replicated chromosomes.</text>
</comment>
<comment type="similarity">
    <text evidence="2 10">Belongs to the type II topoisomerase GyrB family.</text>
</comment>
<dbReference type="InterPro" id="IPR014721">
    <property type="entry name" value="Ribsml_uS5_D2-typ_fold_subgr"/>
</dbReference>
<evidence type="ECO:0000313" key="14">
    <source>
        <dbReference type="Proteomes" id="UP000033111"/>
    </source>
</evidence>
<keyword evidence="5 10" id="KW-0067">ATP-binding</keyword>
<reference evidence="13 14" key="1">
    <citation type="submission" date="2014-07" db="EMBL/GenBank/DDBJ databases">
        <title>Methanogenic archaea and the global carbon cycle.</title>
        <authorList>
            <person name="Henriksen J.R."/>
            <person name="Luke J."/>
            <person name="Reinhart S."/>
            <person name="Benedict M.N."/>
            <person name="Youngblut N.D."/>
            <person name="Metcalf M.E."/>
            <person name="Whitaker R.J."/>
            <person name="Metcalf W.W."/>
        </authorList>
    </citation>
    <scope>NUCLEOTIDE SEQUENCE [LARGE SCALE GENOMIC DNA]</scope>
    <source>
        <strain evidence="13 14">T4/M</strain>
    </source>
</reference>
<keyword evidence="3 10" id="KW-0479">Metal-binding</keyword>
<comment type="catalytic activity">
    <reaction evidence="1 10">
        <text>ATP-dependent breakage, passage and rejoining of double-stranded DNA.</text>
        <dbReference type="EC" id="5.6.2.2"/>
    </reaction>
</comment>
<comment type="cofactor">
    <cofactor evidence="10">
        <name>Mg(2+)</name>
        <dbReference type="ChEBI" id="CHEBI:18420"/>
    </cofactor>
    <cofactor evidence="10">
        <name>Mn(2+)</name>
        <dbReference type="ChEBI" id="CHEBI:29035"/>
    </cofactor>
    <cofactor evidence="10">
        <name>Ca(2+)</name>
        <dbReference type="ChEBI" id="CHEBI:29108"/>
    </cofactor>
    <text evidence="10">Binds two Mg(2+) per subunit. The magnesium ions form salt bridges with both the protein and the DNA. Can also accept other divalent metal cations, such as Mn(2+) or Ca(2+).</text>
</comment>
<keyword evidence="6 10" id="KW-0460">Magnesium</keyword>
<organism evidence="13 14">
    <name type="scientific">Methanosarcina siciliae T4/M</name>
    <dbReference type="NCBI Taxonomy" id="1434120"/>
    <lineage>
        <taxon>Archaea</taxon>
        <taxon>Methanobacteriati</taxon>
        <taxon>Methanobacteriota</taxon>
        <taxon>Stenosarchaea group</taxon>
        <taxon>Methanomicrobia</taxon>
        <taxon>Methanosarcinales</taxon>
        <taxon>Methanosarcinaceae</taxon>
        <taxon>Methanosarcina</taxon>
    </lineage>
</organism>
<dbReference type="InterPro" id="IPR013760">
    <property type="entry name" value="Topo_IIA-like_dom_sf"/>
</dbReference>
<dbReference type="PROSITE" id="PS00177">
    <property type="entry name" value="TOPOISOMERASE_II"/>
    <property type="match status" value="1"/>
</dbReference>
<feature type="coiled-coil region" evidence="11">
    <location>
        <begin position="375"/>
        <end position="402"/>
    </location>
</feature>
<dbReference type="PRINTS" id="PR00418">
    <property type="entry name" value="TPI2FAMILY"/>
</dbReference>
<proteinExistence type="inferred from homology"/>
<gene>
    <name evidence="10" type="primary">gyrB</name>
    <name evidence="13" type="ORF">MSSIT_1793</name>
</gene>
<comment type="subcellular location">
    <subcellularLocation>
        <location evidence="10">Cytoplasm</location>
    </subcellularLocation>
</comment>
<dbReference type="GO" id="GO:0034335">
    <property type="term" value="F:DNA negative supercoiling activity"/>
    <property type="evidence" value="ECO:0007669"/>
    <property type="project" value="UniProtKB-ARBA"/>
</dbReference>
<evidence type="ECO:0000256" key="4">
    <source>
        <dbReference type="ARBA" id="ARBA00022741"/>
    </source>
</evidence>
<dbReference type="Pfam" id="PF00986">
    <property type="entry name" value="DNA_gyraseB_C"/>
    <property type="match status" value="1"/>
</dbReference>
<dbReference type="Proteomes" id="UP000033111">
    <property type="component" value="Chromosome"/>
</dbReference>
<dbReference type="InterPro" id="IPR020568">
    <property type="entry name" value="Ribosomal_Su5_D2-typ_SF"/>
</dbReference>
<evidence type="ECO:0000256" key="11">
    <source>
        <dbReference type="SAM" id="Coils"/>
    </source>
</evidence>
<dbReference type="NCBIfam" id="NF004189">
    <property type="entry name" value="PRK05644.1"/>
    <property type="match status" value="1"/>
</dbReference>
<dbReference type="InterPro" id="IPR000565">
    <property type="entry name" value="Topo_IIA_B"/>
</dbReference>
<dbReference type="SUPFAM" id="SSF55874">
    <property type="entry name" value="ATPase domain of HSP90 chaperone/DNA topoisomerase II/histidine kinase"/>
    <property type="match status" value="1"/>
</dbReference>
<name>A0A0E3P4N4_9EURY</name>
<evidence type="ECO:0000256" key="5">
    <source>
        <dbReference type="ARBA" id="ARBA00022840"/>
    </source>
</evidence>
<dbReference type="SMART" id="SM00433">
    <property type="entry name" value="TOP2c"/>
    <property type="match status" value="1"/>
</dbReference>
<dbReference type="KEGG" id="msw:MSSIT_1793"/>
<dbReference type="PANTHER" id="PTHR45866:SF1">
    <property type="entry name" value="DNA GYRASE SUBUNIT B, MITOCHONDRIAL"/>
    <property type="match status" value="1"/>
</dbReference>
<keyword evidence="4 10" id="KW-0547">Nucleotide-binding</keyword>
<keyword evidence="11" id="KW-0175">Coiled coil</keyword>
<dbReference type="InterPro" id="IPR003594">
    <property type="entry name" value="HATPase_dom"/>
</dbReference>
<dbReference type="HAMAP" id="MF_01898">
    <property type="entry name" value="GyrB"/>
    <property type="match status" value="1"/>
</dbReference>
<dbReference type="PRINTS" id="PR01159">
    <property type="entry name" value="DNAGYRASEB"/>
</dbReference>
<dbReference type="CDD" id="cd03366">
    <property type="entry name" value="TOPRIM_TopoIIA_GyrB"/>
    <property type="match status" value="1"/>
</dbReference>
<dbReference type="Gene3D" id="3.40.50.670">
    <property type="match status" value="1"/>
</dbReference>
<evidence type="ECO:0000256" key="1">
    <source>
        <dbReference type="ARBA" id="ARBA00000185"/>
    </source>
</evidence>
<dbReference type="GO" id="GO:0006261">
    <property type="term" value="P:DNA-templated DNA replication"/>
    <property type="evidence" value="ECO:0007669"/>
    <property type="project" value="UniProtKB-UniRule"/>
</dbReference>
<feature type="binding site" evidence="10">
    <location>
        <position position="425"/>
    </location>
    <ligand>
        <name>Mg(2+)</name>
        <dbReference type="ChEBI" id="CHEBI:18420"/>
        <label>1</label>
        <note>catalytic</note>
    </ligand>
</feature>
<evidence type="ECO:0000259" key="12">
    <source>
        <dbReference type="PROSITE" id="PS50880"/>
    </source>
</evidence>
<dbReference type="Pfam" id="PF01751">
    <property type="entry name" value="Toprim"/>
    <property type="match status" value="1"/>
</dbReference>
<dbReference type="Gene3D" id="3.30.565.10">
    <property type="entry name" value="Histidine kinase-like ATPase, C-terminal domain"/>
    <property type="match status" value="1"/>
</dbReference>
<dbReference type="Gene3D" id="3.30.230.10">
    <property type="match status" value="1"/>
</dbReference>
<dbReference type="CDD" id="cd00822">
    <property type="entry name" value="TopoII_Trans_DNA_gyrase"/>
    <property type="match status" value="1"/>
</dbReference>
<dbReference type="InterPro" id="IPR002288">
    <property type="entry name" value="DNA_gyrase_B_C"/>
</dbReference>
<dbReference type="PANTHER" id="PTHR45866">
    <property type="entry name" value="DNA GYRASE/TOPOISOMERASE SUBUNIT B"/>
    <property type="match status" value="1"/>
</dbReference>
<keyword evidence="14" id="KW-1185">Reference proteome</keyword>
<evidence type="ECO:0000313" key="13">
    <source>
        <dbReference type="EMBL" id="AKB28512.1"/>
    </source>
</evidence>
<dbReference type="EMBL" id="CP009506">
    <property type="protein sequence ID" value="AKB28512.1"/>
    <property type="molecule type" value="Genomic_DNA"/>
</dbReference>
<dbReference type="GeneID" id="41605769"/>
<evidence type="ECO:0000256" key="9">
    <source>
        <dbReference type="ARBA" id="ARBA00023235"/>
    </source>
</evidence>
<accession>A0A0E3P4N4</accession>
<dbReference type="GeneID" id="24860635"/>
<dbReference type="InterPro" id="IPR013506">
    <property type="entry name" value="Topo_IIA_bsu_dom2"/>
</dbReference>
<dbReference type="FunFam" id="3.30.565.10:FF:000002">
    <property type="entry name" value="DNA gyrase subunit B"/>
    <property type="match status" value="1"/>
</dbReference>
<keyword evidence="8" id="KW-0238">DNA-binding</keyword>
<dbReference type="GO" id="GO:0006265">
    <property type="term" value="P:DNA topological change"/>
    <property type="evidence" value="ECO:0007669"/>
    <property type="project" value="UniProtKB-UniRule"/>
</dbReference>
<dbReference type="InterPro" id="IPR011557">
    <property type="entry name" value="GyrB"/>
</dbReference>
<dbReference type="InterPro" id="IPR034160">
    <property type="entry name" value="TOPRIM_GyrB"/>
</dbReference>
<sequence>MSDEQVYDASHIQVLEGLEAVRKRPSMYIGSTDGRGLHHLVYEVVDNSIDEALAGFCTRVDVTINPDGSVTVIDNGRGIPIDPHPVHKKSALEVVMTILHAGGKFDKDTYKVSGGLHGVGVSVVNALSEWTEVEVSRDGKKYSQRYIRGKPESDVREIGTSDLAGTKTTFKPDARIFETTDFQYDILSNRLRELAFLNRGLTISLNDLRSPDGQADTFTYSGGIVEFVEYLNKKKQPLHDKPIYFERQRDDMVVEIAMQYTNSYTENVYSFANNINTHEGGTHIIGFKSALTRVANDYIKANKLSKEDTKLTGDDVREGLTAIISVKLMEPQFEGQTKTRLGNSDVKGIVDSLVTDGLAEYFEENPKVANVILEKALLAQRAREAAKKARELTRRKSALEVSTLPGKLADCSEKDPSVCEIYIVEGNSAGGSAKQGRDRGFQAILPLRGKILNVEKSRLAKILKNNEVVSLITALGTGVSEDFTLESARYHKVILMTDADVDGAHIRTLLLTLFFRYMRPLIDAGYVYIAQPPLYRIKKGKSEYYIHSDRELEVKKKELGEKGLAIQRYKGLGEMNPEQLWETTMNPESRTLLQVTLEDAIRADEIFRVLMGDEVEPRRNFIETHAKEVVDLDI</sequence>
<feature type="site" description="Interaction with DNA" evidence="10">
    <location>
        <position position="453"/>
    </location>
</feature>
<dbReference type="NCBIfam" id="NF011501">
    <property type="entry name" value="PRK14939.1"/>
    <property type="match status" value="1"/>
</dbReference>
<dbReference type="SMART" id="SM00387">
    <property type="entry name" value="HATPase_c"/>
    <property type="match status" value="1"/>
</dbReference>
<dbReference type="NCBIfam" id="TIGR01059">
    <property type="entry name" value="gyrB"/>
    <property type="match status" value="1"/>
</dbReference>
<dbReference type="GO" id="GO:0005694">
    <property type="term" value="C:chromosome"/>
    <property type="evidence" value="ECO:0007669"/>
    <property type="project" value="InterPro"/>
</dbReference>
<feature type="binding site" evidence="10">
    <location>
        <position position="498"/>
    </location>
    <ligand>
        <name>Mg(2+)</name>
        <dbReference type="ChEBI" id="CHEBI:18420"/>
        <label>2</label>
    </ligand>
</feature>
<keyword evidence="9 10" id="KW-0413">Isomerase</keyword>
<dbReference type="SUPFAM" id="SSF54211">
    <property type="entry name" value="Ribosomal protein S5 domain 2-like"/>
    <property type="match status" value="1"/>
</dbReference>
<dbReference type="Pfam" id="PF02518">
    <property type="entry name" value="HATPase_c"/>
    <property type="match status" value="1"/>
</dbReference>
<dbReference type="AlphaFoldDB" id="A0A0E3P4N4"/>
<dbReference type="Pfam" id="PF00204">
    <property type="entry name" value="DNA_gyraseB"/>
    <property type="match status" value="1"/>
</dbReference>
<evidence type="ECO:0000256" key="10">
    <source>
        <dbReference type="HAMAP-Rule" id="MF_01898"/>
    </source>
</evidence>
<dbReference type="FunFam" id="3.40.50.670:FF:000002">
    <property type="entry name" value="DNA gyrase subunit B"/>
    <property type="match status" value="1"/>
</dbReference>
<evidence type="ECO:0000256" key="6">
    <source>
        <dbReference type="ARBA" id="ARBA00022842"/>
    </source>
</evidence>
<evidence type="ECO:0000256" key="8">
    <source>
        <dbReference type="ARBA" id="ARBA00023125"/>
    </source>
</evidence>
<dbReference type="FunFam" id="3.30.230.10:FF:000005">
    <property type="entry name" value="DNA gyrase subunit B"/>
    <property type="match status" value="1"/>
</dbReference>
<dbReference type="InterPro" id="IPR018522">
    <property type="entry name" value="TopoIIA_CS"/>
</dbReference>
<dbReference type="PATRIC" id="fig|1434120.4.peg.2292"/>
<protein>
    <recommendedName>
        <fullName evidence="10">DNA gyrase subunit B</fullName>
        <ecNumber evidence="10">5.6.2.2</ecNumber>
    </recommendedName>
</protein>
<keyword evidence="10" id="KW-0963">Cytoplasm</keyword>
<evidence type="ECO:0000256" key="3">
    <source>
        <dbReference type="ARBA" id="ARBA00022723"/>
    </source>
</evidence>
<dbReference type="PROSITE" id="PS50880">
    <property type="entry name" value="TOPRIM"/>
    <property type="match status" value="1"/>
</dbReference>
<feature type="domain" description="Toprim" evidence="12">
    <location>
        <begin position="419"/>
        <end position="533"/>
    </location>
</feature>
<dbReference type="InterPro" id="IPR006171">
    <property type="entry name" value="TOPRIM_dom"/>
</dbReference>
<dbReference type="RefSeq" id="WP_048171936.1">
    <property type="nucleotide sequence ID" value="NZ_CP009506.1"/>
</dbReference>
<dbReference type="GO" id="GO:0005737">
    <property type="term" value="C:cytoplasm"/>
    <property type="evidence" value="ECO:0007669"/>
    <property type="project" value="UniProtKB-SubCell"/>
</dbReference>
<dbReference type="OrthoDB" id="358756at2157"/>
<feature type="binding site" evidence="10">
    <location>
        <position position="500"/>
    </location>
    <ligand>
        <name>Mg(2+)</name>
        <dbReference type="ChEBI" id="CHEBI:18420"/>
        <label>2</label>
    </ligand>
</feature>
<dbReference type="EC" id="5.6.2.2" evidence="10"/>
<dbReference type="HOGENOM" id="CLU_006146_1_2_2"/>
<dbReference type="GO" id="GO:0005524">
    <property type="term" value="F:ATP binding"/>
    <property type="evidence" value="ECO:0007669"/>
    <property type="project" value="UniProtKB-UniRule"/>
</dbReference>
<feature type="binding site" evidence="10">
    <location>
        <position position="498"/>
    </location>
    <ligand>
        <name>Mg(2+)</name>
        <dbReference type="ChEBI" id="CHEBI:18420"/>
        <label>1</label>
        <note>catalytic</note>
    </ligand>
</feature>
<dbReference type="CDD" id="cd16928">
    <property type="entry name" value="HATPase_GyrB-like"/>
    <property type="match status" value="1"/>
</dbReference>
<comment type="subunit">
    <text evidence="10">Heterotetramer, composed of two GyrA and two GyrB chains. In the heterotetramer, GyrA contains the active site tyrosine that forms a transient covalent intermediate with DNA, while GyrB binds cofactors and catalyzes ATP hydrolysis.</text>
</comment>
<dbReference type="SUPFAM" id="SSF56719">
    <property type="entry name" value="Type II DNA topoisomerase"/>
    <property type="match status" value="1"/>
</dbReference>
<dbReference type="InterPro" id="IPR036890">
    <property type="entry name" value="HATPase_C_sf"/>
</dbReference>